<dbReference type="Gene3D" id="2.40.10.350">
    <property type="entry name" value="Rod shape-determining protein MreC, domain 2"/>
    <property type="match status" value="1"/>
</dbReference>
<keyword evidence="7" id="KW-0812">Transmembrane</keyword>
<evidence type="ECO:0000256" key="7">
    <source>
        <dbReference type="SAM" id="Phobius"/>
    </source>
</evidence>
<evidence type="ECO:0000256" key="4">
    <source>
        <dbReference type="ARBA" id="ARBA00032089"/>
    </source>
</evidence>
<dbReference type="NCBIfam" id="TIGR00219">
    <property type="entry name" value="mreC"/>
    <property type="match status" value="1"/>
</dbReference>
<organism evidence="9 10">
    <name type="scientific">Clostridium thermobutyricum DSM 4928</name>
    <dbReference type="NCBI Taxonomy" id="1121339"/>
    <lineage>
        <taxon>Bacteria</taxon>
        <taxon>Bacillati</taxon>
        <taxon>Bacillota</taxon>
        <taxon>Clostridia</taxon>
        <taxon>Eubacteriales</taxon>
        <taxon>Clostridiaceae</taxon>
        <taxon>Clostridium</taxon>
    </lineage>
</organism>
<comment type="function">
    <text evidence="5">Involved in formation and maintenance of cell shape.</text>
</comment>
<evidence type="ECO:0000259" key="8">
    <source>
        <dbReference type="Pfam" id="PF04085"/>
    </source>
</evidence>
<dbReference type="EMBL" id="LTAY01000026">
    <property type="protein sequence ID" value="OPX49211.1"/>
    <property type="molecule type" value="Genomic_DNA"/>
</dbReference>
<dbReference type="PANTHER" id="PTHR34138:SF1">
    <property type="entry name" value="CELL SHAPE-DETERMINING PROTEIN MREC"/>
    <property type="match status" value="1"/>
</dbReference>
<dbReference type="GO" id="GO:0008360">
    <property type="term" value="P:regulation of cell shape"/>
    <property type="evidence" value="ECO:0007669"/>
    <property type="project" value="UniProtKB-KW"/>
</dbReference>
<dbReference type="Pfam" id="PF04085">
    <property type="entry name" value="MreC"/>
    <property type="match status" value="1"/>
</dbReference>
<evidence type="ECO:0000256" key="1">
    <source>
        <dbReference type="ARBA" id="ARBA00009369"/>
    </source>
</evidence>
<dbReference type="PIRSF" id="PIRSF038471">
    <property type="entry name" value="MreC"/>
    <property type="match status" value="1"/>
</dbReference>
<reference evidence="9 10" key="1">
    <citation type="submission" date="2016-02" db="EMBL/GenBank/DDBJ databases">
        <title>Genome sequence of Clostridium thermobutyricum DSM 4928.</title>
        <authorList>
            <person name="Poehlein A."/>
            <person name="Daniel R."/>
        </authorList>
    </citation>
    <scope>NUCLEOTIDE SEQUENCE [LARGE SCALE GENOMIC DNA]</scope>
    <source>
        <strain evidence="9 10">DSM 4928</strain>
    </source>
</reference>
<name>A0A1V4SXI0_9CLOT</name>
<protein>
    <recommendedName>
        <fullName evidence="2 5">Cell shape-determining protein MreC</fullName>
    </recommendedName>
    <alternativeName>
        <fullName evidence="4 5">Cell shape protein MreC</fullName>
    </alternativeName>
</protein>
<keyword evidence="6" id="KW-0175">Coiled coil</keyword>
<evidence type="ECO:0000313" key="9">
    <source>
        <dbReference type="EMBL" id="OPX49211.1"/>
    </source>
</evidence>
<dbReference type="GO" id="GO:0005886">
    <property type="term" value="C:plasma membrane"/>
    <property type="evidence" value="ECO:0007669"/>
    <property type="project" value="TreeGrafter"/>
</dbReference>
<evidence type="ECO:0000256" key="2">
    <source>
        <dbReference type="ARBA" id="ARBA00013855"/>
    </source>
</evidence>
<dbReference type="InterPro" id="IPR042177">
    <property type="entry name" value="Cell/Rod_1"/>
</dbReference>
<comment type="similarity">
    <text evidence="1 5">Belongs to the MreC family.</text>
</comment>
<evidence type="ECO:0000256" key="6">
    <source>
        <dbReference type="SAM" id="Coils"/>
    </source>
</evidence>
<dbReference type="InterPro" id="IPR055342">
    <property type="entry name" value="MreC_beta-barrel_core"/>
</dbReference>
<feature type="coiled-coil region" evidence="6">
    <location>
        <begin position="67"/>
        <end position="111"/>
    </location>
</feature>
<evidence type="ECO:0000256" key="5">
    <source>
        <dbReference type="PIRNR" id="PIRNR038471"/>
    </source>
</evidence>
<keyword evidence="7" id="KW-1133">Transmembrane helix</keyword>
<dbReference type="Proteomes" id="UP000191448">
    <property type="component" value="Unassembled WGS sequence"/>
</dbReference>
<dbReference type="InterPro" id="IPR042175">
    <property type="entry name" value="Cell/Rod_MreC_2"/>
</dbReference>
<feature type="domain" description="Rod shape-determining protein MreC beta-barrel core" evidence="8">
    <location>
        <begin position="121"/>
        <end position="271"/>
    </location>
</feature>
<sequence>MRVRKNKLAVTVVVLSVVFLGLIFWSFKSSERNIISSGAGSALNPIQKITYTVNSKIKSFVDLCLNFTEVKDQNIKLEAENAQLKNQLLQYSGLKAENDQLRKVLDFKTENSEYNYIATHIIGYSGGNILDGYIIDRGSDSGIQKGYVVIGANGLVGQVTSVGTNWSIVKSILNENIAVAVKIQNTNDNTGILRGVRENQTQAIAKVENIPMNSNVKAGDTVVTSGLGGIYPKDILVGTVESVTEDKINIMKTATIKPAVNFNQAEDLFVVVPKNTRDINYSN</sequence>
<feature type="transmembrane region" description="Helical" evidence="7">
    <location>
        <begin position="7"/>
        <end position="27"/>
    </location>
</feature>
<keyword evidence="7" id="KW-0472">Membrane</keyword>
<evidence type="ECO:0000256" key="3">
    <source>
        <dbReference type="ARBA" id="ARBA00022960"/>
    </source>
</evidence>
<dbReference type="OrthoDB" id="9792313at2"/>
<accession>A0A1V4SXI0</accession>
<evidence type="ECO:0000313" key="10">
    <source>
        <dbReference type="Proteomes" id="UP000191448"/>
    </source>
</evidence>
<dbReference type="Gene3D" id="2.40.10.340">
    <property type="entry name" value="Rod shape-determining protein MreC, domain 1"/>
    <property type="match status" value="1"/>
</dbReference>
<proteinExistence type="inferred from homology"/>
<dbReference type="AlphaFoldDB" id="A0A1V4SXI0"/>
<dbReference type="RefSeq" id="WP_080022250.1">
    <property type="nucleotide sequence ID" value="NZ_LTAY01000026.1"/>
</dbReference>
<gene>
    <name evidence="9" type="primary">mreC</name>
    <name evidence="9" type="ORF">CLTHE_09660</name>
</gene>
<comment type="caution">
    <text evidence="9">The sequence shown here is derived from an EMBL/GenBank/DDBJ whole genome shotgun (WGS) entry which is preliminary data.</text>
</comment>
<keyword evidence="3 5" id="KW-0133">Cell shape</keyword>
<dbReference type="InterPro" id="IPR007221">
    <property type="entry name" value="MreC"/>
</dbReference>
<dbReference type="PANTHER" id="PTHR34138">
    <property type="entry name" value="CELL SHAPE-DETERMINING PROTEIN MREC"/>
    <property type="match status" value="1"/>
</dbReference>